<accession>A0AA50F2S8</accession>
<gene>
    <name evidence="1" type="ORF">HIBIKMCM_00011</name>
</gene>
<organism evidence="1 2">
    <name type="scientific">Ralstonia phage BOESR1</name>
    <dbReference type="NCBI Taxonomy" id="3034917"/>
    <lineage>
        <taxon>Viruses</taxon>
        <taxon>Duplodnaviria</taxon>
        <taxon>Heunggongvirae</taxon>
        <taxon>Uroviricota</taxon>
        <taxon>Caudoviricetes</taxon>
        <taxon>Autographivirales</taxon>
        <taxon>Autographivirales incertae sedis</taxon>
        <taxon>Boesrvirus</taxon>
        <taxon>Boesrvirus BOESR1</taxon>
    </lineage>
</organism>
<name>A0AA50F2S8_9CAUD</name>
<evidence type="ECO:0000313" key="2">
    <source>
        <dbReference type="Proteomes" id="UP001182455"/>
    </source>
</evidence>
<evidence type="ECO:0000313" key="1">
    <source>
        <dbReference type="EMBL" id="WLW40578.1"/>
    </source>
</evidence>
<dbReference type="EMBL" id="OR367448">
    <property type="protein sequence ID" value="WLW40578.1"/>
    <property type="molecule type" value="Genomic_DNA"/>
</dbReference>
<sequence length="90" mass="10230">MKDREQRLEWMRDKFGEQETDLIGKRIRTLDDNNEPFTKKGDIGTVVLVDDLGEIWADFGPDGYNFDGHAHPIWACANVGTPGSHEIVED</sequence>
<reference evidence="1" key="1">
    <citation type="submission" date="2023-07" db="EMBL/GenBank/DDBJ databases">
        <title>First report of Ralstonia pseudosolanacearum infecting Boesenbergia rotunda from Thailand.</title>
        <authorList>
            <person name="Carroll S."/>
            <person name="McGreig S."/>
            <person name="Bryning A."/>
            <person name="Vicente J.G."/>
            <person name="Aspin A."/>
        </authorList>
    </citation>
    <scope>NUCLEOTIDE SEQUENCE</scope>
</reference>
<protein>
    <submittedName>
        <fullName evidence="1">Uncharacterized protein</fullName>
    </submittedName>
</protein>
<proteinExistence type="predicted"/>
<keyword evidence="2" id="KW-1185">Reference proteome</keyword>
<dbReference type="Proteomes" id="UP001182455">
    <property type="component" value="Segment"/>
</dbReference>